<dbReference type="EMBL" id="PYSW02000003">
    <property type="protein sequence ID" value="KAG2393036.1"/>
    <property type="molecule type" value="Genomic_DNA"/>
</dbReference>
<keyword evidence="2" id="KW-0812">Transmembrane</keyword>
<gene>
    <name evidence="3" type="ORF">C9374_009613</name>
</gene>
<evidence type="ECO:0000256" key="2">
    <source>
        <dbReference type="SAM" id="Phobius"/>
    </source>
</evidence>
<proteinExistence type="predicted"/>
<feature type="transmembrane region" description="Helical" evidence="2">
    <location>
        <begin position="102"/>
        <end position="127"/>
    </location>
</feature>
<protein>
    <recommendedName>
        <fullName evidence="5">Transmembrane protein</fullName>
    </recommendedName>
</protein>
<keyword evidence="2" id="KW-0472">Membrane</keyword>
<dbReference type="PANTHER" id="PTHR34078">
    <property type="entry name" value="EXPRESSED PROTEIN"/>
    <property type="match status" value="1"/>
</dbReference>
<evidence type="ECO:0000313" key="3">
    <source>
        <dbReference type="EMBL" id="KAG2393036.1"/>
    </source>
</evidence>
<reference evidence="3 4" key="1">
    <citation type="journal article" date="2018" name="BMC Genomics">
        <title>The genome of Naegleria lovaniensis, the basis for a comparative approach to unravel pathogenicity factors of the human pathogenic amoeba N. fowleri.</title>
        <authorList>
            <person name="Liechti N."/>
            <person name="Schurch N."/>
            <person name="Bruggmann R."/>
            <person name="Wittwer M."/>
        </authorList>
    </citation>
    <scope>NUCLEOTIDE SEQUENCE [LARGE SCALE GENOMIC DNA]</scope>
    <source>
        <strain evidence="3 4">ATCC 30569</strain>
    </source>
</reference>
<dbReference type="RefSeq" id="XP_044554930.1">
    <property type="nucleotide sequence ID" value="XM_044699820.1"/>
</dbReference>
<keyword evidence="4" id="KW-1185">Reference proteome</keyword>
<sequence>MEQQPLYTGQSQFYQQPPPQQYPTQQQVYTPQYYVQPSETTAYHQTVATTHYASSGVNEEDANTAMLMFVIGFFFGILWIVNYAMYRNSPNQKAQQYAKYSLMAFVISLILSVVLTFVCILIPIIMISSVPSYN</sequence>
<dbReference type="Proteomes" id="UP000816034">
    <property type="component" value="Unassembled WGS sequence"/>
</dbReference>
<organism evidence="3 4">
    <name type="scientific">Naegleria lovaniensis</name>
    <name type="common">Amoeba</name>
    <dbReference type="NCBI Taxonomy" id="51637"/>
    <lineage>
        <taxon>Eukaryota</taxon>
        <taxon>Discoba</taxon>
        <taxon>Heterolobosea</taxon>
        <taxon>Tetramitia</taxon>
        <taxon>Eutetramitia</taxon>
        <taxon>Vahlkampfiidae</taxon>
        <taxon>Naegleria</taxon>
    </lineage>
</organism>
<evidence type="ECO:0000313" key="4">
    <source>
        <dbReference type="Proteomes" id="UP000816034"/>
    </source>
</evidence>
<dbReference type="AlphaFoldDB" id="A0AA88KR55"/>
<evidence type="ECO:0000256" key="1">
    <source>
        <dbReference type="SAM" id="MobiDB-lite"/>
    </source>
</evidence>
<feature type="transmembrane region" description="Helical" evidence="2">
    <location>
        <begin position="62"/>
        <end position="81"/>
    </location>
</feature>
<evidence type="ECO:0008006" key="5">
    <source>
        <dbReference type="Google" id="ProtNLM"/>
    </source>
</evidence>
<keyword evidence="2" id="KW-1133">Transmembrane helix</keyword>
<accession>A0AA88KR55</accession>
<feature type="compositionally biased region" description="Polar residues" evidence="1">
    <location>
        <begin position="1"/>
        <end position="13"/>
    </location>
</feature>
<name>A0AA88KR55_NAELO</name>
<dbReference type="PANTHER" id="PTHR34078:SF3">
    <property type="entry name" value="TRANSMEMBRANE PROTEIN"/>
    <property type="match status" value="1"/>
</dbReference>
<feature type="region of interest" description="Disordered" evidence="1">
    <location>
        <begin position="1"/>
        <end position="24"/>
    </location>
</feature>
<dbReference type="GeneID" id="68102067"/>
<comment type="caution">
    <text evidence="3">The sequence shown here is derived from an EMBL/GenBank/DDBJ whole genome shotgun (WGS) entry which is preliminary data.</text>
</comment>